<feature type="transmembrane region" description="Helical" evidence="1">
    <location>
        <begin position="248"/>
        <end position="270"/>
    </location>
</feature>
<keyword evidence="3" id="KW-1185">Reference proteome</keyword>
<gene>
    <name evidence="2" type="ORF">ACFQZI_14135</name>
</gene>
<dbReference type="InterPro" id="IPR022134">
    <property type="entry name" value="DUF3667"/>
</dbReference>
<feature type="transmembrane region" description="Helical" evidence="1">
    <location>
        <begin position="89"/>
        <end position="106"/>
    </location>
</feature>
<name>A0ABW2ZIE9_9SPHI</name>
<evidence type="ECO:0000256" key="1">
    <source>
        <dbReference type="SAM" id="Phobius"/>
    </source>
</evidence>
<accession>A0ABW2ZIE9</accession>
<reference evidence="3" key="1">
    <citation type="journal article" date="2019" name="Int. J. Syst. Evol. Microbiol.">
        <title>The Global Catalogue of Microorganisms (GCM) 10K type strain sequencing project: providing services to taxonomists for standard genome sequencing and annotation.</title>
        <authorList>
            <consortium name="The Broad Institute Genomics Platform"/>
            <consortium name="The Broad Institute Genome Sequencing Center for Infectious Disease"/>
            <person name="Wu L."/>
            <person name="Ma J."/>
        </authorList>
    </citation>
    <scope>NUCLEOTIDE SEQUENCE [LARGE SCALE GENOMIC DNA]</scope>
    <source>
        <strain evidence="3">CCUG 60742</strain>
    </source>
</reference>
<proteinExistence type="predicted"/>
<dbReference type="Proteomes" id="UP001597073">
    <property type="component" value="Unassembled WGS sequence"/>
</dbReference>
<evidence type="ECO:0000313" key="2">
    <source>
        <dbReference type="EMBL" id="MFD0765998.1"/>
    </source>
</evidence>
<dbReference type="EMBL" id="JBHTIA010000009">
    <property type="protein sequence ID" value="MFD0765998.1"/>
    <property type="molecule type" value="Genomic_DNA"/>
</dbReference>
<sequence>MSKLQEAQIAITECPTCGAGFMGKFCYACGEKQCTDKDLSLKKFAEQTVDIFTHFDGKFFLSMKYLLFYPGKLTTEFLAGRRVKLMKPLQLYIIINIVYFFLLKQVDLFLQYAKYMVQGKGAVADASRHLVAVGAAHKGISTQAYIEEFDKTLPDTAKAFIILLIPLLAIGLWAINITKQKKIVPHIVFATHFFSFLLVFFMIFAALVIFPISKTDFFKDHRQLIISLIVVPIIWYMYASLKRVYRQSVFITTLKTVAFLAWFIAVIVLYRNGIAYVHYALH</sequence>
<keyword evidence="1" id="KW-0812">Transmembrane</keyword>
<protein>
    <submittedName>
        <fullName evidence="2">DUF3667 domain-containing protein</fullName>
    </submittedName>
</protein>
<dbReference type="RefSeq" id="WP_377143504.1">
    <property type="nucleotide sequence ID" value="NZ_JBHTIA010000009.1"/>
</dbReference>
<comment type="caution">
    <text evidence="2">The sequence shown here is derived from an EMBL/GenBank/DDBJ whole genome shotgun (WGS) entry which is preliminary data.</text>
</comment>
<feature type="transmembrane region" description="Helical" evidence="1">
    <location>
        <begin position="187"/>
        <end position="212"/>
    </location>
</feature>
<keyword evidence="1" id="KW-1133">Transmembrane helix</keyword>
<feature type="transmembrane region" description="Helical" evidence="1">
    <location>
        <begin position="224"/>
        <end position="241"/>
    </location>
</feature>
<organism evidence="2 3">
    <name type="scientific">Mucilaginibacter lutimaris</name>
    <dbReference type="NCBI Taxonomy" id="931629"/>
    <lineage>
        <taxon>Bacteria</taxon>
        <taxon>Pseudomonadati</taxon>
        <taxon>Bacteroidota</taxon>
        <taxon>Sphingobacteriia</taxon>
        <taxon>Sphingobacteriales</taxon>
        <taxon>Sphingobacteriaceae</taxon>
        <taxon>Mucilaginibacter</taxon>
    </lineage>
</organism>
<evidence type="ECO:0000313" key="3">
    <source>
        <dbReference type="Proteomes" id="UP001597073"/>
    </source>
</evidence>
<keyword evidence="1" id="KW-0472">Membrane</keyword>
<dbReference type="Pfam" id="PF12412">
    <property type="entry name" value="DUF3667"/>
    <property type="match status" value="1"/>
</dbReference>
<feature type="transmembrane region" description="Helical" evidence="1">
    <location>
        <begin position="157"/>
        <end position="175"/>
    </location>
</feature>